<dbReference type="RefSeq" id="WP_299586098.1">
    <property type="nucleotide sequence ID" value="NZ_JBGMEL010000009.1"/>
</dbReference>
<accession>A0ABV4NPS4</accession>
<feature type="signal peptide" evidence="1">
    <location>
        <begin position="1"/>
        <end position="23"/>
    </location>
</feature>
<gene>
    <name evidence="2" type="ORF">ACCI51_10280</name>
</gene>
<dbReference type="PANTHER" id="PTHR36302">
    <property type="entry name" value="BLR7088 PROTEIN"/>
    <property type="match status" value="1"/>
</dbReference>
<evidence type="ECO:0000313" key="3">
    <source>
        <dbReference type="Proteomes" id="UP001569414"/>
    </source>
</evidence>
<comment type="caution">
    <text evidence="2">The sequence shown here is derived from an EMBL/GenBank/DDBJ whole genome shotgun (WGS) entry which is preliminary data.</text>
</comment>
<protein>
    <submittedName>
        <fullName evidence="2">Copper chaperone PCu(A)C</fullName>
    </submittedName>
</protein>
<organism evidence="2 3">
    <name type="scientific">Microbulbifer echini</name>
    <dbReference type="NCBI Taxonomy" id="1529067"/>
    <lineage>
        <taxon>Bacteria</taxon>
        <taxon>Pseudomonadati</taxon>
        <taxon>Pseudomonadota</taxon>
        <taxon>Gammaproteobacteria</taxon>
        <taxon>Cellvibrionales</taxon>
        <taxon>Microbulbiferaceae</taxon>
        <taxon>Microbulbifer</taxon>
    </lineage>
</organism>
<dbReference type="EMBL" id="JBGMEL010000009">
    <property type="protein sequence ID" value="MFA0790931.1"/>
    <property type="molecule type" value="Genomic_DNA"/>
</dbReference>
<dbReference type="Gene3D" id="2.60.40.1890">
    <property type="entry name" value="PCu(A)C copper chaperone"/>
    <property type="match status" value="1"/>
</dbReference>
<proteinExistence type="predicted"/>
<dbReference type="InterPro" id="IPR058248">
    <property type="entry name" value="Lxx211020-like"/>
</dbReference>
<dbReference type="InterPro" id="IPR036182">
    <property type="entry name" value="PCuAC_sf"/>
</dbReference>
<evidence type="ECO:0000313" key="2">
    <source>
        <dbReference type="EMBL" id="MFA0790931.1"/>
    </source>
</evidence>
<feature type="chain" id="PRO_5047223280" evidence="1">
    <location>
        <begin position="24"/>
        <end position="159"/>
    </location>
</feature>
<name>A0ABV4NPS4_9GAMM</name>
<dbReference type="SUPFAM" id="SSF110087">
    <property type="entry name" value="DR1885-like metal-binding protein"/>
    <property type="match status" value="1"/>
</dbReference>
<sequence length="159" mass="16966">MNKKTIRTGIFAGVLLLTLNAFALTQPLSVTGYARETPPGAPMSAAYLSLHNTGEQLLQLTAVELPGIDGGSVNLHTTGLEDGISRMRPLDKLVIAPGEQLQMTPGGVHLMIHGVRLHAGVSLPLRLLFSDGTSLQVQVPVMGLKAVEKDRHRHHRSAG</sequence>
<reference evidence="2 3" key="1">
    <citation type="submission" date="2024-08" db="EMBL/GenBank/DDBJ databases">
        <authorList>
            <person name="Ishaq N."/>
        </authorList>
    </citation>
    <scope>NUCLEOTIDE SEQUENCE [LARGE SCALE GENOMIC DNA]</scope>
    <source>
        <strain evidence="2 3">JCM 30400</strain>
    </source>
</reference>
<dbReference type="InterPro" id="IPR007410">
    <property type="entry name" value="LpqE-like"/>
</dbReference>
<dbReference type="PANTHER" id="PTHR36302:SF1">
    <property type="entry name" value="COPPER CHAPERONE PCU(A)C"/>
    <property type="match status" value="1"/>
</dbReference>
<dbReference type="Pfam" id="PF04314">
    <property type="entry name" value="PCuAC"/>
    <property type="match status" value="1"/>
</dbReference>
<keyword evidence="3" id="KW-1185">Reference proteome</keyword>
<keyword evidence="1" id="KW-0732">Signal</keyword>
<dbReference type="Proteomes" id="UP001569414">
    <property type="component" value="Unassembled WGS sequence"/>
</dbReference>
<evidence type="ECO:0000256" key="1">
    <source>
        <dbReference type="SAM" id="SignalP"/>
    </source>
</evidence>